<evidence type="ECO:0000313" key="3">
    <source>
        <dbReference type="EMBL" id="MEX6632285.1"/>
    </source>
</evidence>
<keyword evidence="4" id="KW-1185">Reference proteome</keyword>
<gene>
    <name evidence="3" type="ORF">ABFZ84_01870</name>
</gene>
<dbReference type="InterPro" id="IPR000994">
    <property type="entry name" value="Pept_M24"/>
</dbReference>
<feature type="chain" id="PRO_5047458756" evidence="1">
    <location>
        <begin position="22"/>
        <end position="448"/>
    </location>
</feature>
<protein>
    <submittedName>
        <fullName evidence="3">M24 family metallopeptidase</fullName>
    </submittedName>
</protein>
<evidence type="ECO:0000313" key="4">
    <source>
        <dbReference type="Proteomes" id="UP001560685"/>
    </source>
</evidence>
<evidence type="ECO:0000256" key="1">
    <source>
        <dbReference type="SAM" id="SignalP"/>
    </source>
</evidence>
<name>A0ABV3Z0H1_9PROT</name>
<dbReference type="RefSeq" id="WP_369312211.1">
    <property type="nucleotide sequence ID" value="NZ_JBEHZE010000001.1"/>
</dbReference>
<dbReference type="Proteomes" id="UP001560685">
    <property type="component" value="Unassembled WGS sequence"/>
</dbReference>
<proteinExistence type="predicted"/>
<dbReference type="Gene3D" id="3.90.230.10">
    <property type="entry name" value="Creatinase/methionine aminopeptidase superfamily"/>
    <property type="match status" value="1"/>
</dbReference>
<evidence type="ECO:0000259" key="2">
    <source>
        <dbReference type="Pfam" id="PF00557"/>
    </source>
</evidence>
<organism evidence="3 4">
    <name type="scientific">Hyphococcus lacteus</name>
    <dbReference type="NCBI Taxonomy" id="3143536"/>
    <lineage>
        <taxon>Bacteria</taxon>
        <taxon>Pseudomonadati</taxon>
        <taxon>Pseudomonadota</taxon>
        <taxon>Alphaproteobacteria</taxon>
        <taxon>Parvularculales</taxon>
        <taxon>Parvularculaceae</taxon>
        <taxon>Hyphococcus</taxon>
    </lineage>
</organism>
<feature type="signal peptide" evidence="1">
    <location>
        <begin position="1"/>
        <end position="21"/>
    </location>
</feature>
<accession>A0ABV3Z0H1</accession>
<dbReference type="SUPFAM" id="SSF55920">
    <property type="entry name" value="Creatinase/aminopeptidase"/>
    <property type="match status" value="1"/>
</dbReference>
<feature type="domain" description="Peptidase M24" evidence="2">
    <location>
        <begin position="205"/>
        <end position="411"/>
    </location>
</feature>
<dbReference type="EMBL" id="JBEHZE010000001">
    <property type="protein sequence ID" value="MEX6632285.1"/>
    <property type="molecule type" value="Genomic_DNA"/>
</dbReference>
<comment type="caution">
    <text evidence="3">The sequence shown here is derived from an EMBL/GenBank/DDBJ whole genome shotgun (WGS) entry which is preliminary data.</text>
</comment>
<reference evidence="3 4" key="1">
    <citation type="submission" date="2024-05" db="EMBL/GenBank/DDBJ databases">
        <title>Three bacterial strains, DH-69, EH-24, and ECK-19 isolated from coastal sediments.</title>
        <authorList>
            <person name="Ye Y.-Q."/>
            <person name="Du Z.-J."/>
        </authorList>
    </citation>
    <scope>NUCLEOTIDE SEQUENCE [LARGE SCALE GENOMIC DNA]</scope>
    <source>
        <strain evidence="3 4">ECK-19</strain>
    </source>
</reference>
<keyword evidence="1" id="KW-0732">Signal</keyword>
<sequence length="448" mass="50275">MKKVVSSFLAAVVASSSLAIAQQNELPTPGMVSLQQRAEIQDRWLKERLDTVVPALMRENGVDMWVLIAREYNEDPVLKTMLPATWMSARRRMVLIFSDNGQTVERLAVARYPVGDVFPSAWNPDEQPDQWARVEEIIRERNPKNIALNISDYFALADGLSVSQDRQFRKAIGPELSERIVSHDALAVGWLETRIQSEMNTYQTIMRVAHSIVEEGLSEAVITPGVTTTSQVVWWYRERLAELDVEPWCQPSVSVQRNDMDTFAIDSMVLENGQTIMPGDLLHVDFCMSYMGLKTDTQQMAYVLKPGETAAPKGLRNGLSDANGVQDALTSEFKTGVSGNNILFAARKKAIRRGLNPTIYTHPIGYHGHGAGPTIGSWEQQNGSPVNGDYLMRPNTAYSIELNAISKVPEWNNQEVRFMLEVDGFYDGANFSYIDGRQTELHLIPRRP</sequence>
<dbReference type="InterPro" id="IPR036005">
    <property type="entry name" value="Creatinase/aminopeptidase-like"/>
</dbReference>
<dbReference type="Pfam" id="PF00557">
    <property type="entry name" value="Peptidase_M24"/>
    <property type="match status" value="1"/>
</dbReference>